<dbReference type="Pfam" id="PF08661">
    <property type="entry name" value="Rep_fac-A_3"/>
    <property type="match status" value="1"/>
</dbReference>
<sequence length="110" mass="11620">MDQVTPRITSRYLDSFVGQVVMIVGKVAQLRGDTAVVDSDGNITAQLNRESHLTTGNAVQLIGKVNPDLSVKVMDSLDLGSGAAVGGTLSPFHYCIEKRGGESLKGHLPV</sequence>
<reference evidence="4 5" key="1">
    <citation type="submission" date="2019-06" db="EMBL/GenBank/DDBJ databases">
        <title>Draft genome sequence of the filamentous fungus Phialemoniopsis curvata isolated from diesel fuel.</title>
        <authorList>
            <person name="Varaljay V.A."/>
            <person name="Lyon W.J."/>
            <person name="Crouch A.L."/>
            <person name="Drake C.E."/>
            <person name="Hollomon J.M."/>
            <person name="Nadeau L.J."/>
            <person name="Nunn H.S."/>
            <person name="Stevenson B.S."/>
            <person name="Bojanowski C.L."/>
            <person name="Crookes-Goodson W.J."/>
        </authorList>
    </citation>
    <scope>NUCLEOTIDE SEQUENCE [LARGE SCALE GENOMIC DNA]</scope>
    <source>
        <strain evidence="4 5">D216</strain>
    </source>
</reference>
<dbReference type="GO" id="GO:0006281">
    <property type="term" value="P:DNA repair"/>
    <property type="evidence" value="ECO:0007669"/>
    <property type="project" value="InterPro"/>
</dbReference>
<dbReference type="Gene3D" id="2.40.50.140">
    <property type="entry name" value="Nucleic acid-binding proteins"/>
    <property type="match status" value="1"/>
</dbReference>
<organism evidence="4 5">
    <name type="scientific">Thyridium curvatum</name>
    <dbReference type="NCBI Taxonomy" id="1093900"/>
    <lineage>
        <taxon>Eukaryota</taxon>
        <taxon>Fungi</taxon>
        <taxon>Dikarya</taxon>
        <taxon>Ascomycota</taxon>
        <taxon>Pezizomycotina</taxon>
        <taxon>Sordariomycetes</taxon>
        <taxon>Sordariomycetidae</taxon>
        <taxon>Thyridiales</taxon>
        <taxon>Thyridiaceae</taxon>
        <taxon>Thyridium</taxon>
    </lineage>
</organism>
<comment type="similarity">
    <text evidence="2">Belongs to the replication factor A protein 3 family.</text>
</comment>
<evidence type="ECO:0000256" key="2">
    <source>
        <dbReference type="ARBA" id="ARBA00009761"/>
    </source>
</evidence>
<proteinExistence type="inferred from homology"/>
<dbReference type="Proteomes" id="UP000319257">
    <property type="component" value="Unassembled WGS sequence"/>
</dbReference>
<accession>A0A507ATC7</accession>
<dbReference type="EMBL" id="SKBQ01000007">
    <property type="protein sequence ID" value="TPX08179.1"/>
    <property type="molecule type" value="Genomic_DNA"/>
</dbReference>
<dbReference type="GO" id="GO:0006260">
    <property type="term" value="P:DNA replication"/>
    <property type="evidence" value="ECO:0007669"/>
    <property type="project" value="InterPro"/>
</dbReference>
<name>A0A507ATC7_9PEZI</name>
<dbReference type="GeneID" id="41969201"/>
<evidence type="ECO:0000256" key="3">
    <source>
        <dbReference type="ARBA" id="ARBA00023242"/>
    </source>
</evidence>
<dbReference type="STRING" id="1093900.A0A507ATC7"/>
<protein>
    <recommendedName>
        <fullName evidence="6">Replication factor A protein 3</fullName>
    </recommendedName>
</protein>
<dbReference type="InterPro" id="IPR012340">
    <property type="entry name" value="NA-bd_OB-fold"/>
</dbReference>
<dbReference type="GO" id="GO:0031981">
    <property type="term" value="C:nuclear lumen"/>
    <property type="evidence" value="ECO:0007669"/>
    <property type="project" value="UniProtKB-ARBA"/>
</dbReference>
<dbReference type="GO" id="GO:0006310">
    <property type="term" value="P:DNA recombination"/>
    <property type="evidence" value="ECO:0007669"/>
    <property type="project" value="InterPro"/>
</dbReference>
<keyword evidence="3" id="KW-0539">Nucleus</keyword>
<comment type="subcellular location">
    <subcellularLocation>
        <location evidence="1">Nucleus</location>
    </subcellularLocation>
</comment>
<evidence type="ECO:0000256" key="1">
    <source>
        <dbReference type="ARBA" id="ARBA00004123"/>
    </source>
</evidence>
<dbReference type="InParanoid" id="A0A507ATC7"/>
<evidence type="ECO:0000313" key="4">
    <source>
        <dbReference type="EMBL" id="TPX08179.1"/>
    </source>
</evidence>
<evidence type="ECO:0000313" key="5">
    <source>
        <dbReference type="Proteomes" id="UP000319257"/>
    </source>
</evidence>
<dbReference type="InterPro" id="IPR013970">
    <property type="entry name" value="Rfa2"/>
</dbReference>
<dbReference type="RefSeq" id="XP_030989890.1">
    <property type="nucleotide sequence ID" value="XM_031135868.1"/>
</dbReference>
<evidence type="ECO:0008006" key="6">
    <source>
        <dbReference type="Google" id="ProtNLM"/>
    </source>
</evidence>
<dbReference type="GO" id="GO:0003677">
    <property type="term" value="F:DNA binding"/>
    <property type="evidence" value="ECO:0007669"/>
    <property type="project" value="InterPro"/>
</dbReference>
<comment type="caution">
    <text evidence="4">The sequence shown here is derived from an EMBL/GenBank/DDBJ whole genome shotgun (WGS) entry which is preliminary data.</text>
</comment>
<keyword evidence="5" id="KW-1185">Reference proteome</keyword>
<dbReference type="AlphaFoldDB" id="A0A507ATC7"/>
<dbReference type="SUPFAM" id="SSF50249">
    <property type="entry name" value="Nucleic acid-binding proteins"/>
    <property type="match status" value="1"/>
</dbReference>
<gene>
    <name evidence="4" type="ORF">E0L32_001754</name>
</gene>
<dbReference type="OrthoDB" id="188186at2759"/>
<dbReference type="CDD" id="cd04479">
    <property type="entry name" value="RPA3"/>
    <property type="match status" value="1"/>
</dbReference>